<gene>
    <name evidence="3" type="primary">Inpp5k_1</name>
    <name evidence="3" type="ORF">Bhyg_00775</name>
</gene>
<dbReference type="GO" id="GO:0046856">
    <property type="term" value="P:phosphatidylinositol dephosphorylation"/>
    <property type="evidence" value="ECO:0007669"/>
    <property type="project" value="InterPro"/>
</dbReference>
<dbReference type="GO" id="GO:0001726">
    <property type="term" value="C:ruffle"/>
    <property type="evidence" value="ECO:0007669"/>
    <property type="project" value="TreeGrafter"/>
</dbReference>
<proteinExistence type="inferred from homology"/>
<dbReference type="Gene3D" id="2.60.40.2840">
    <property type="match status" value="1"/>
</dbReference>
<organism evidence="3 4">
    <name type="scientific">Pseudolycoriella hygida</name>
    <dbReference type="NCBI Taxonomy" id="35572"/>
    <lineage>
        <taxon>Eukaryota</taxon>
        <taxon>Metazoa</taxon>
        <taxon>Ecdysozoa</taxon>
        <taxon>Arthropoda</taxon>
        <taxon>Hexapoda</taxon>
        <taxon>Insecta</taxon>
        <taxon>Pterygota</taxon>
        <taxon>Neoptera</taxon>
        <taxon>Endopterygota</taxon>
        <taxon>Diptera</taxon>
        <taxon>Nematocera</taxon>
        <taxon>Sciaroidea</taxon>
        <taxon>Sciaridae</taxon>
        <taxon>Pseudolycoriella</taxon>
    </lineage>
</organism>
<dbReference type="GO" id="GO:0004439">
    <property type="term" value="F:phosphatidylinositol-4,5-bisphosphate 5-phosphatase activity"/>
    <property type="evidence" value="ECO:0007669"/>
    <property type="project" value="TreeGrafter"/>
</dbReference>
<protein>
    <submittedName>
        <fullName evidence="3">Inositol polyphosphate 5-phosphatase K</fullName>
    </submittedName>
</protein>
<dbReference type="Pfam" id="PF17751">
    <property type="entry name" value="SKICH"/>
    <property type="match status" value="1"/>
</dbReference>
<comment type="similarity">
    <text evidence="1">Belongs to the inositol 1,4,5-trisphosphate 5-phosphatase type II family.</text>
</comment>
<sequence length="377" mass="43967">MRVYIVTWNVSTKYPEGIALNNLLGLENNPENDLYRPDFYVIGLQEINSQPQSVVKGLFKDDPWTQKFKELLNIRGYITIKTEQMQGLLVILFAKKQHLLHIREVESEYTRTGLGGMWGNKGAVSIRFSLYGCSVCIVNAHLAAHDHMLDERVKDYEKIVEEHKFHVKTTTDIFAHDYVFWFGDLNFRLTGESTSPPEQIRDMVEQDKLDELIAKDQLKLVRQQERAFTELTERTPAFPPTFKFERGTSEYDLKRRPAWTDRVLYKEPENIYKNAELSAEQTSYRSHPGYNISDHKPVTSEFTIKVFEDPTEKIVDFSPINIWQIGEDNIIEYTLPFGYEEAENDWIGVYKEDFTSLDEYIAYEYTSRSKAPSGDLH</sequence>
<dbReference type="Proteomes" id="UP001151699">
    <property type="component" value="Chromosome A"/>
</dbReference>
<dbReference type="GO" id="GO:0005886">
    <property type="term" value="C:plasma membrane"/>
    <property type="evidence" value="ECO:0007669"/>
    <property type="project" value="TreeGrafter"/>
</dbReference>
<dbReference type="GO" id="GO:0005737">
    <property type="term" value="C:cytoplasm"/>
    <property type="evidence" value="ECO:0007669"/>
    <property type="project" value="TreeGrafter"/>
</dbReference>
<dbReference type="EMBL" id="WJQU01000001">
    <property type="protein sequence ID" value="KAJ6645569.1"/>
    <property type="molecule type" value="Genomic_DNA"/>
</dbReference>
<dbReference type="PANTHER" id="PTHR11200">
    <property type="entry name" value="INOSITOL 5-PHOSPHATASE"/>
    <property type="match status" value="1"/>
</dbReference>
<dbReference type="Gene3D" id="3.60.10.10">
    <property type="entry name" value="Endonuclease/exonuclease/phosphatase"/>
    <property type="match status" value="1"/>
</dbReference>
<dbReference type="FunFam" id="3.60.10.10:FF:000060">
    <property type="entry name" value="Uncharacterized protein, isoform C"/>
    <property type="match status" value="1"/>
</dbReference>
<dbReference type="PANTHER" id="PTHR11200:SF275">
    <property type="entry name" value="LD06095P"/>
    <property type="match status" value="1"/>
</dbReference>
<dbReference type="AlphaFoldDB" id="A0A9Q0N8I4"/>
<dbReference type="Pfam" id="PF22669">
    <property type="entry name" value="Exo_endo_phos2"/>
    <property type="match status" value="1"/>
</dbReference>
<evidence type="ECO:0000313" key="4">
    <source>
        <dbReference type="Proteomes" id="UP001151699"/>
    </source>
</evidence>
<dbReference type="InterPro" id="IPR000300">
    <property type="entry name" value="IPPc"/>
</dbReference>
<comment type="caution">
    <text evidence="3">The sequence shown here is derived from an EMBL/GenBank/DDBJ whole genome shotgun (WGS) entry which is preliminary data.</text>
</comment>
<dbReference type="OrthoDB" id="62798at2759"/>
<evidence type="ECO:0000256" key="1">
    <source>
        <dbReference type="ARBA" id="ARBA00005910"/>
    </source>
</evidence>
<keyword evidence="4" id="KW-1185">Reference proteome</keyword>
<evidence type="ECO:0000313" key="3">
    <source>
        <dbReference type="EMBL" id="KAJ6645569.1"/>
    </source>
</evidence>
<dbReference type="SUPFAM" id="SSF56219">
    <property type="entry name" value="DNase I-like"/>
    <property type="match status" value="1"/>
</dbReference>
<dbReference type="SMART" id="SM00128">
    <property type="entry name" value="IPPc"/>
    <property type="match status" value="1"/>
</dbReference>
<dbReference type="InterPro" id="IPR036691">
    <property type="entry name" value="Endo/exonu/phosph_ase_sf"/>
</dbReference>
<dbReference type="InterPro" id="IPR046985">
    <property type="entry name" value="IP5"/>
</dbReference>
<dbReference type="InterPro" id="IPR041611">
    <property type="entry name" value="SKICH"/>
</dbReference>
<accession>A0A9Q0N8I4</accession>
<evidence type="ECO:0000259" key="2">
    <source>
        <dbReference type="SMART" id="SM00128"/>
    </source>
</evidence>
<name>A0A9Q0N8I4_9DIPT</name>
<feature type="domain" description="Inositol polyphosphate-related phosphatase" evidence="2">
    <location>
        <begin position="1"/>
        <end position="310"/>
    </location>
</feature>
<reference evidence="3" key="1">
    <citation type="submission" date="2022-07" db="EMBL/GenBank/DDBJ databases">
        <authorList>
            <person name="Trinca V."/>
            <person name="Uliana J.V.C."/>
            <person name="Torres T.T."/>
            <person name="Ward R.J."/>
            <person name="Monesi N."/>
        </authorList>
    </citation>
    <scope>NUCLEOTIDE SEQUENCE</scope>
    <source>
        <strain evidence="3">HSMRA1968</strain>
        <tissue evidence="3">Whole embryos</tissue>
    </source>
</reference>